<gene>
    <name evidence="1" type="ORF">QJS04_geneDACA016572</name>
</gene>
<keyword evidence="2" id="KW-1185">Reference proteome</keyword>
<comment type="caution">
    <text evidence="1">The sequence shown here is derived from an EMBL/GenBank/DDBJ whole genome shotgun (WGS) entry which is preliminary data.</text>
</comment>
<dbReference type="AlphaFoldDB" id="A0AAV9BQU3"/>
<accession>A0AAV9BQU3</accession>
<reference evidence="1" key="1">
    <citation type="journal article" date="2023" name="Nat. Commun.">
        <title>Diploid and tetraploid genomes of Acorus and the evolution of monocots.</title>
        <authorList>
            <person name="Ma L."/>
            <person name="Liu K.W."/>
            <person name="Li Z."/>
            <person name="Hsiao Y.Y."/>
            <person name="Qi Y."/>
            <person name="Fu T."/>
            <person name="Tang G.D."/>
            <person name="Zhang D."/>
            <person name="Sun W.H."/>
            <person name="Liu D.K."/>
            <person name="Li Y."/>
            <person name="Chen G.Z."/>
            <person name="Liu X.D."/>
            <person name="Liao X.Y."/>
            <person name="Jiang Y.T."/>
            <person name="Yu X."/>
            <person name="Hao Y."/>
            <person name="Huang J."/>
            <person name="Zhao X.W."/>
            <person name="Ke S."/>
            <person name="Chen Y.Y."/>
            <person name="Wu W.L."/>
            <person name="Hsu J.L."/>
            <person name="Lin Y.F."/>
            <person name="Huang M.D."/>
            <person name="Li C.Y."/>
            <person name="Huang L."/>
            <person name="Wang Z.W."/>
            <person name="Zhao X."/>
            <person name="Zhong W.Y."/>
            <person name="Peng D.H."/>
            <person name="Ahmad S."/>
            <person name="Lan S."/>
            <person name="Zhang J.S."/>
            <person name="Tsai W.C."/>
            <person name="Van de Peer Y."/>
            <person name="Liu Z.J."/>
        </authorList>
    </citation>
    <scope>NUCLEOTIDE SEQUENCE</scope>
    <source>
        <strain evidence="1">SCP</strain>
    </source>
</reference>
<reference evidence="1" key="2">
    <citation type="submission" date="2023-06" db="EMBL/GenBank/DDBJ databases">
        <authorList>
            <person name="Ma L."/>
            <person name="Liu K.-W."/>
            <person name="Li Z."/>
            <person name="Hsiao Y.-Y."/>
            <person name="Qi Y."/>
            <person name="Fu T."/>
            <person name="Tang G."/>
            <person name="Zhang D."/>
            <person name="Sun W.-H."/>
            <person name="Liu D.-K."/>
            <person name="Li Y."/>
            <person name="Chen G.-Z."/>
            <person name="Liu X.-D."/>
            <person name="Liao X.-Y."/>
            <person name="Jiang Y.-T."/>
            <person name="Yu X."/>
            <person name="Hao Y."/>
            <person name="Huang J."/>
            <person name="Zhao X.-W."/>
            <person name="Ke S."/>
            <person name="Chen Y.-Y."/>
            <person name="Wu W.-L."/>
            <person name="Hsu J.-L."/>
            <person name="Lin Y.-F."/>
            <person name="Huang M.-D."/>
            <person name="Li C.-Y."/>
            <person name="Huang L."/>
            <person name="Wang Z.-W."/>
            <person name="Zhao X."/>
            <person name="Zhong W.-Y."/>
            <person name="Peng D.-H."/>
            <person name="Ahmad S."/>
            <person name="Lan S."/>
            <person name="Zhang J.-S."/>
            <person name="Tsai W.-C."/>
            <person name="Van De Peer Y."/>
            <person name="Liu Z.-J."/>
        </authorList>
    </citation>
    <scope>NUCLEOTIDE SEQUENCE</scope>
    <source>
        <strain evidence="1">SCP</strain>
        <tissue evidence="1">Leaves</tissue>
    </source>
</reference>
<name>A0AAV9BQU3_ACOGR</name>
<sequence>MKQRLPDLGDSAWRGLVSYRSQSIQRMNKSNIEIDAGQTQGQISKEHICSDVQCQEKEDNPWWGACQEKAASIKNNTSKADGIAKFPWTNLGDSENEETPKLLMW</sequence>
<dbReference type="EMBL" id="JAUJYN010000002">
    <property type="protein sequence ID" value="KAK1278393.1"/>
    <property type="molecule type" value="Genomic_DNA"/>
</dbReference>
<dbReference type="Proteomes" id="UP001179952">
    <property type="component" value="Unassembled WGS sequence"/>
</dbReference>
<evidence type="ECO:0008006" key="3">
    <source>
        <dbReference type="Google" id="ProtNLM"/>
    </source>
</evidence>
<evidence type="ECO:0000313" key="1">
    <source>
        <dbReference type="EMBL" id="KAK1278393.1"/>
    </source>
</evidence>
<protein>
    <recommendedName>
        <fullName evidence="3">Prolactin receptor</fullName>
    </recommendedName>
</protein>
<proteinExistence type="predicted"/>
<evidence type="ECO:0000313" key="2">
    <source>
        <dbReference type="Proteomes" id="UP001179952"/>
    </source>
</evidence>
<organism evidence="1 2">
    <name type="scientific">Acorus gramineus</name>
    <name type="common">Dwarf sweet flag</name>
    <dbReference type="NCBI Taxonomy" id="55184"/>
    <lineage>
        <taxon>Eukaryota</taxon>
        <taxon>Viridiplantae</taxon>
        <taxon>Streptophyta</taxon>
        <taxon>Embryophyta</taxon>
        <taxon>Tracheophyta</taxon>
        <taxon>Spermatophyta</taxon>
        <taxon>Magnoliopsida</taxon>
        <taxon>Liliopsida</taxon>
        <taxon>Acoraceae</taxon>
        <taxon>Acorus</taxon>
    </lineage>
</organism>